<accession>A0A1T4YPW3</accession>
<dbReference type="AlphaFoldDB" id="A0A1T4YPW3"/>
<sequence length="159" mass="17549">MRDKRSIQREIEALGLPPIVSQIFQGTTSRPELSYRCENPHKSLADGSGFPKHFLPLWECGTSVTAFDLADRMFCKIDLESPGAPHFRVKGFDGVVADVLIDLWEDEVGDDVLSDLAAQFGFSRLPSLLSALERGSTSDYETWRDALRTNSSEQGGTGP</sequence>
<name>A0A1T4YPW3_9BACT</name>
<gene>
    <name evidence="1" type="ORF">SAMN02745166_03860</name>
</gene>
<reference evidence="2" key="1">
    <citation type="submission" date="2017-02" db="EMBL/GenBank/DDBJ databases">
        <authorList>
            <person name="Varghese N."/>
            <person name="Submissions S."/>
        </authorList>
    </citation>
    <scope>NUCLEOTIDE SEQUENCE [LARGE SCALE GENOMIC DNA]</scope>
    <source>
        <strain evidence="2">ATCC 700200</strain>
    </source>
</reference>
<evidence type="ECO:0000313" key="2">
    <source>
        <dbReference type="Proteomes" id="UP000190774"/>
    </source>
</evidence>
<dbReference type="EMBL" id="FUYE01000015">
    <property type="protein sequence ID" value="SKB03628.1"/>
    <property type="molecule type" value="Genomic_DNA"/>
</dbReference>
<keyword evidence="2" id="KW-1185">Reference proteome</keyword>
<proteinExistence type="predicted"/>
<dbReference type="STRING" id="48467.SAMN02745166_03860"/>
<organism evidence="1 2">
    <name type="scientific">Prosthecobacter debontii</name>
    <dbReference type="NCBI Taxonomy" id="48467"/>
    <lineage>
        <taxon>Bacteria</taxon>
        <taxon>Pseudomonadati</taxon>
        <taxon>Verrucomicrobiota</taxon>
        <taxon>Verrucomicrobiia</taxon>
        <taxon>Verrucomicrobiales</taxon>
        <taxon>Verrucomicrobiaceae</taxon>
        <taxon>Prosthecobacter</taxon>
    </lineage>
</organism>
<dbReference type="Proteomes" id="UP000190774">
    <property type="component" value="Unassembled WGS sequence"/>
</dbReference>
<dbReference type="RefSeq" id="WP_078815019.1">
    <property type="nucleotide sequence ID" value="NZ_FUYE01000015.1"/>
</dbReference>
<evidence type="ECO:0000313" key="1">
    <source>
        <dbReference type="EMBL" id="SKB03628.1"/>
    </source>
</evidence>
<dbReference type="OrthoDB" id="9154081at2"/>
<protein>
    <submittedName>
        <fullName evidence="1">Uncharacterized protein</fullName>
    </submittedName>
</protein>